<evidence type="ECO:0000256" key="5">
    <source>
        <dbReference type="ARBA" id="ARBA00013200"/>
    </source>
</evidence>
<dbReference type="PANTHER" id="PTHR34148:SF1">
    <property type="entry name" value="ADENOSYLCOBINAMIDE-GDP RIBAZOLETRANSFERASE"/>
    <property type="match status" value="1"/>
</dbReference>
<comment type="cofactor">
    <cofactor evidence="1 19">
        <name>Mg(2+)</name>
        <dbReference type="ChEBI" id="CHEBI:18420"/>
    </cofactor>
</comment>
<dbReference type="GO" id="GO:0051073">
    <property type="term" value="F:adenosylcobinamide-GDP ribazoletransferase activity"/>
    <property type="evidence" value="ECO:0007669"/>
    <property type="project" value="UniProtKB-UniRule"/>
</dbReference>
<reference evidence="21" key="1">
    <citation type="submission" date="2020-01" db="EMBL/GenBank/DDBJ databases">
        <title>'Steroidobacter agaridevorans' sp. nov., agar-degrading bacteria isolated from rhizosphere soils.</title>
        <authorList>
            <person name="Ikenaga M."/>
            <person name="Kataoka M."/>
            <person name="Murouchi A."/>
            <person name="Katsuragi S."/>
            <person name="Sakai M."/>
        </authorList>
    </citation>
    <scope>NUCLEOTIDE SEQUENCE [LARGE SCALE GENOMIC DNA]</scope>
    <source>
        <strain evidence="21">YU21-B</strain>
    </source>
</reference>
<feature type="transmembrane region" description="Helical" evidence="19">
    <location>
        <begin position="120"/>
        <end position="136"/>
    </location>
</feature>
<comment type="catalytic activity">
    <reaction evidence="17 19">
        <text>alpha-ribazole + adenosylcob(III)inamide-GDP = adenosylcob(III)alamin + GMP + H(+)</text>
        <dbReference type="Rhea" id="RHEA:16049"/>
        <dbReference type="ChEBI" id="CHEBI:10329"/>
        <dbReference type="ChEBI" id="CHEBI:15378"/>
        <dbReference type="ChEBI" id="CHEBI:18408"/>
        <dbReference type="ChEBI" id="CHEBI:58115"/>
        <dbReference type="ChEBI" id="CHEBI:60487"/>
        <dbReference type="EC" id="2.7.8.26"/>
    </reaction>
</comment>
<feature type="transmembrane region" description="Helical" evidence="19">
    <location>
        <begin position="194"/>
        <end position="227"/>
    </location>
</feature>
<evidence type="ECO:0000256" key="15">
    <source>
        <dbReference type="ARBA" id="ARBA00032605"/>
    </source>
</evidence>
<dbReference type="NCBIfam" id="TIGR00317">
    <property type="entry name" value="cobS"/>
    <property type="match status" value="1"/>
</dbReference>
<comment type="caution">
    <text evidence="20">The sequence shown here is derived from an EMBL/GenBank/DDBJ whole genome shotgun (WGS) entry which is preliminary data.</text>
</comment>
<evidence type="ECO:0000256" key="8">
    <source>
        <dbReference type="ARBA" id="ARBA00022573"/>
    </source>
</evidence>
<feature type="transmembrane region" description="Helical" evidence="19">
    <location>
        <begin position="74"/>
        <end position="92"/>
    </location>
</feature>
<comment type="similarity">
    <text evidence="4 19">Belongs to the CobS family.</text>
</comment>
<evidence type="ECO:0000256" key="19">
    <source>
        <dbReference type="HAMAP-Rule" id="MF_00719"/>
    </source>
</evidence>
<comment type="function">
    <text evidence="14 19">Joins adenosylcobinamide-GDP and alpha-ribazole to generate adenosylcobalamin (Ado-cobalamin). Also synthesizes adenosylcobalamin 5'-phosphate from adenosylcobinamide-GDP and alpha-ribazole 5'-phosphate.</text>
</comment>
<evidence type="ECO:0000256" key="14">
    <source>
        <dbReference type="ARBA" id="ARBA00025228"/>
    </source>
</evidence>
<dbReference type="InterPro" id="IPR003805">
    <property type="entry name" value="CobS"/>
</dbReference>
<evidence type="ECO:0000256" key="2">
    <source>
        <dbReference type="ARBA" id="ARBA00004651"/>
    </source>
</evidence>
<evidence type="ECO:0000256" key="3">
    <source>
        <dbReference type="ARBA" id="ARBA00004663"/>
    </source>
</evidence>
<evidence type="ECO:0000313" key="20">
    <source>
        <dbReference type="EMBL" id="GFE81369.1"/>
    </source>
</evidence>
<accession>A0A829YDL7</accession>
<evidence type="ECO:0000256" key="16">
    <source>
        <dbReference type="ARBA" id="ARBA00032853"/>
    </source>
</evidence>
<keyword evidence="9 19" id="KW-0808">Transferase</keyword>
<keyword evidence="8 19" id="KW-0169">Cobalamin biosynthesis</keyword>
<evidence type="ECO:0000256" key="17">
    <source>
        <dbReference type="ARBA" id="ARBA00048623"/>
    </source>
</evidence>
<feature type="transmembrane region" description="Helical" evidence="19">
    <location>
        <begin position="148"/>
        <end position="174"/>
    </location>
</feature>
<dbReference type="PANTHER" id="PTHR34148">
    <property type="entry name" value="ADENOSYLCOBINAMIDE-GDP RIBAZOLETRANSFERASE"/>
    <property type="match status" value="1"/>
</dbReference>
<keyword evidence="10 19" id="KW-0812">Transmembrane</keyword>
<comment type="pathway">
    <text evidence="3 19">Cofactor biosynthesis; adenosylcobalamin biosynthesis; adenosylcobalamin from cob(II)yrinate a,c-diamide: step 7/7.</text>
</comment>
<evidence type="ECO:0000256" key="13">
    <source>
        <dbReference type="ARBA" id="ARBA00023136"/>
    </source>
</evidence>
<dbReference type="HAMAP" id="MF_00719">
    <property type="entry name" value="CobS"/>
    <property type="match status" value="1"/>
</dbReference>
<organism evidence="20 21">
    <name type="scientific">Steroidobacter agaridevorans</name>
    <dbReference type="NCBI Taxonomy" id="2695856"/>
    <lineage>
        <taxon>Bacteria</taxon>
        <taxon>Pseudomonadati</taxon>
        <taxon>Pseudomonadota</taxon>
        <taxon>Gammaproteobacteria</taxon>
        <taxon>Steroidobacterales</taxon>
        <taxon>Steroidobacteraceae</taxon>
        <taxon>Steroidobacter</taxon>
    </lineage>
</organism>
<evidence type="ECO:0000256" key="6">
    <source>
        <dbReference type="ARBA" id="ARBA00015850"/>
    </source>
</evidence>
<dbReference type="GO" id="GO:0008818">
    <property type="term" value="F:cobalamin 5'-phosphate synthase activity"/>
    <property type="evidence" value="ECO:0007669"/>
    <property type="project" value="UniProtKB-UniRule"/>
</dbReference>
<evidence type="ECO:0000256" key="1">
    <source>
        <dbReference type="ARBA" id="ARBA00001946"/>
    </source>
</evidence>
<comment type="subcellular location">
    <subcellularLocation>
        <location evidence="2 19">Cell membrane</location>
        <topology evidence="2 19">Multi-pass membrane protein</topology>
    </subcellularLocation>
</comment>
<keyword evidence="7 19" id="KW-1003">Cell membrane</keyword>
<keyword evidence="13 19" id="KW-0472">Membrane</keyword>
<feature type="transmembrane region" description="Helical" evidence="19">
    <location>
        <begin position="48"/>
        <end position="67"/>
    </location>
</feature>
<proteinExistence type="inferred from homology"/>
<dbReference type="UniPathway" id="UPA00148">
    <property type="reaction ID" value="UER00238"/>
</dbReference>
<dbReference type="RefSeq" id="WP_161813027.1">
    <property type="nucleotide sequence ID" value="NZ_BLJN01000003.1"/>
</dbReference>
<gene>
    <name evidence="20" type="primary">cobS_1</name>
    <name evidence="19" type="synonym">cobS</name>
    <name evidence="20" type="ORF">GCM10011487_33690</name>
</gene>
<keyword evidence="11 19" id="KW-0460">Magnesium</keyword>
<evidence type="ECO:0000313" key="21">
    <source>
        <dbReference type="Proteomes" id="UP000445000"/>
    </source>
</evidence>
<name>A0A829YDL7_9GAMM</name>
<dbReference type="EC" id="2.7.8.26" evidence="5 19"/>
<dbReference type="Pfam" id="PF02654">
    <property type="entry name" value="CobS"/>
    <property type="match status" value="1"/>
</dbReference>
<dbReference type="AlphaFoldDB" id="A0A829YDL7"/>
<evidence type="ECO:0000256" key="9">
    <source>
        <dbReference type="ARBA" id="ARBA00022679"/>
    </source>
</evidence>
<sequence>MSSEARTARPSRLLAELRLLLMAVQYFTRVPMPAWVGHSAENLGSTPRYFPAVGALIGAVGALVLWATSLVLAGPLPVILSTAFTVFMTGAFHEDGLADTFDGLGGGATRERALEIMKDSRLGTFGTAALVLTLLIKIEALSELPVTFAIVVLIAGHAFSRACAVTLIFAGTLVSNPELSRSRAVAQPMGRGELIFALVIGIAPLYWCGTYAIAGFVCSLIVLYVLARWFMRRLGGFTGDTLGATQQLTEIAFYLGVLASWNSF</sequence>
<dbReference type="GO" id="GO:0009236">
    <property type="term" value="P:cobalamin biosynthetic process"/>
    <property type="evidence" value="ECO:0007669"/>
    <property type="project" value="UniProtKB-UniRule"/>
</dbReference>
<evidence type="ECO:0000256" key="18">
    <source>
        <dbReference type="ARBA" id="ARBA00049504"/>
    </source>
</evidence>
<evidence type="ECO:0000256" key="10">
    <source>
        <dbReference type="ARBA" id="ARBA00022692"/>
    </source>
</evidence>
<evidence type="ECO:0000256" key="12">
    <source>
        <dbReference type="ARBA" id="ARBA00022989"/>
    </source>
</evidence>
<keyword evidence="12 19" id="KW-1133">Transmembrane helix</keyword>
<feature type="transmembrane region" description="Helical" evidence="19">
    <location>
        <begin position="12"/>
        <end position="28"/>
    </location>
</feature>
<evidence type="ECO:0000256" key="7">
    <source>
        <dbReference type="ARBA" id="ARBA00022475"/>
    </source>
</evidence>
<dbReference type="EMBL" id="BLJN01000003">
    <property type="protein sequence ID" value="GFE81369.1"/>
    <property type="molecule type" value="Genomic_DNA"/>
</dbReference>
<dbReference type="GO" id="GO:0005886">
    <property type="term" value="C:plasma membrane"/>
    <property type="evidence" value="ECO:0007669"/>
    <property type="project" value="UniProtKB-SubCell"/>
</dbReference>
<evidence type="ECO:0000256" key="4">
    <source>
        <dbReference type="ARBA" id="ARBA00010561"/>
    </source>
</evidence>
<keyword evidence="21" id="KW-1185">Reference proteome</keyword>
<evidence type="ECO:0000256" key="11">
    <source>
        <dbReference type="ARBA" id="ARBA00022842"/>
    </source>
</evidence>
<dbReference type="Proteomes" id="UP000445000">
    <property type="component" value="Unassembled WGS sequence"/>
</dbReference>
<dbReference type="NCBIfam" id="NF001277">
    <property type="entry name" value="PRK00235.1-3"/>
    <property type="match status" value="1"/>
</dbReference>
<protein>
    <recommendedName>
        <fullName evidence="6 19">Adenosylcobinamide-GDP ribazoletransferase</fullName>
        <ecNumber evidence="5 19">2.7.8.26</ecNumber>
    </recommendedName>
    <alternativeName>
        <fullName evidence="16 19">Cobalamin synthase</fullName>
    </alternativeName>
    <alternativeName>
        <fullName evidence="15 19">Cobalamin-5'-phosphate synthase</fullName>
    </alternativeName>
</protein>
<comment type="catalytic activity">
    <reaction evidence="18 19">
        <text>alpha-ribazole 5'-phosphate + adenosylcob(III)inamide-GDP = adenosylcob(III)alamin 5'-phosphate + GMP + H(+)</text>
        <dbReference type="Rhea" id="RHEA:23560"/>
        <dbReference type="ChEBI" id="CHEBI:15378"/>
        <dbReference type="ChEBI" id="CHEBI:57918"/>
        <dbReference type="ChEBI" id="CHEBI:58115"/>
        <dbReference type="ChEBI" id="CHEBI:60487"/>
        <dbReference type="ChEBI" id="CHEBI:60493"/>
        <dbReference type="EC" id="2.7.8.26"/>
    </reaction>
</comment>